<dbReference type="InterPro" id="IPR022059">
    <property type="entry name" value="DUF3615"/>
</dbReference>
<name>A0AAW1I4Y0_SAPOF</name>
<evidence type="ECO:0000313" key="3">
    <source>
        <dbReference type="EMBL" id="KAK9683628.1"/>
    </source>
</evidence>
<reference evidence="3" key="1">
    <citation type="submission" date="2024-03" db="EMBL/GenBank/DDBJ databases">
        <title>WGS assembly of Saponaria officinalis var. Norfolk2.</title>
        <authorList>
            <person name="Jenkins J."/>
            <person name="Shu S."/>
            <person name="Grimwood J."/>
            <person name="Barry K."/>
            <person name="Goodstein D."/>
            <person name="Schmutz J."/>
            <person name="Leebens-Mack J."/>
            <person name="Osbourn A."/>
        </authorList>
    </citation>
    <scope>NUCLEOTIDE SEQUENCE [LARGE SCALE GENOMIC DNA]</scope>
    <source>
        <strain evidence="3">JIC</strain>
    </source>
</reference>
<dbReference type="AlphaFoldDB" id="A0AAW1I4Y0"/>
<organism evidence="3 4">
    <name type="scientific">Saponaria officinalis</name>
    <name type="common">Common soapwort</name>
    <name type="synonym">Lychnis saponaria</name>
    <dbReference type="NCBI Taxonomy" id="3572"/>
    <lineage>
        <taxon>Eukaryota</taxon>
        <taxon>Viridiplantae</taxon>
        <taxon>Streptophyta</taxon>
        <taxon>Embryophyta</taxon>
        <taxon>Tracheophyta</taxon>
        <taxon>Spermatophyta</taxon>
        <taxon>Magnoliopsida</taxon>
        <taxon>eudicotyledons</taxon>
        <taxon>Gunneridae</taxon>
        <taxon>Pentapetalae</taxon>
        <taxon>Caryophyllales</taxon>
        <taxon>Caryophyllaceae</taxon>
        <taxon>Caryophylleae</taxon>
        <taxon>Saponaria</taxon>
    </lineage>
</organism>
<dbReference type="EMBL" id="JBDFQZ010000010">
    <property type="protein sequence ID" value="KAK9683628.1"/>
    <property type="molecule type" value="Genomic_DNA"/>
</dbReference>
<comment type="caution">
    <text evidence="3">The sequence shown here is derived from an EMBL/GenBank/DDBJ whole genome shotgun (WGS) entry which is preliminary data.</text>
</comment>
<accession>A0AAW1I4Y0</accession>
<evidence type="ECO:0000313" key="4">
    <source>
        <dbReference type="Proteomes" id="UP001443914"/>
    </source>
</evidence>
<proteinExistence type="predicted"/>
<feature type="domain" description="DUF3615" evidence="2">
    <location>
        <begin position="79"/>
        <end position="128"/>
    </location>
</feature>
<keyword evidence="4" id="KW-1185">Reference proteome</keyword>
<protein>
    <recommendedName>
        <fullName evidence="2">DUF3615 domain-containing protein</fullName>
    </recommendedName>
</protein>
<sequence length="206" mass="23141">MLANGEPRVYFLRSRTVCHGKDLKYVCSRNTDQREPSPEVIPSTDPRAPPRKRYKLADFGPQNEKIANLGLTLLNLGARQYQLVKARMSSAFVTSRNFLYHGNFEAKPVADPEAPVELFFVELALGGGSLEKPIEDYVLKSLGPCDSLPDIGEGDTFDDSGAHVTTKCRMCKHIYHPKNVKLHMMPKKQVWDVETSKLLLKLALKI</sequence>
<feature type="region of interest" description="Disordered" evidence="1">
    <location>
        <begin position="29"/>
        <end position="49"/>
    </location>
</feature>
<gene>
    <name evidence="3" type="ORF">RND81_10G154500</name>
</gene>
<dbReference type="Pfam" id="PF12274">
    <property type="entry name" value="DUF3615"/>
    <property type="match status" value="1"/>
</dbReference>
<evidence type="ECO:0000259" key="2">
    <source>
        <dbReference type="Pfam" id="PF12274"/>
    </source>
</evidence>
<dbReference type="Proteomes" id="UP001443914">
    <property type="component" value="Unassembled WGS sequence"/>
</dbReference>
<evidence type="ECO:0000256" key="1">
    <source>
        <dbReference type="SAM" id="MobiDB-lite"/>
    </source>
</evidence>